<accession>J9GRE4</accession>
<feature type="domain" description="TonB-dependent receptor plug" evidence="1">
    <location>
        <begin position="2"/>
        <end position="49"/>
    </location>
</feature>
<protein>
    <submittedName>
        <fullName evidence="2">TonB-dependent receptor plug domain protein</fullName>
    </submittedName>
</protein>
<dbReference type="Pfam" id="PF07715">
    <property type="entry name" value="Plug"/>
    <property type="match status" value="1"/>
</dbReference>
<name>J9GRE4_9ZZZZ</name>
<sequence length="396" mass="44552">SSSPLYVIDGAIYDANAFADINPSDIENISILKDAASTSLYGSSAGNGVVLVTTKKGKSEKPTVTLNITQGFSGRSIPEYDRINIWEYYPVMWKQLRNQKISGGMSEADAADYASKNVYKLLAVNPFKDVPNDQIVMNDGTLNPAATQLLWGDDTDWWDAVSRTGYRSDYNLSFNTRSEKSDSYVSVGYLTDNGYIMRTDFNRFTARANVNFQPVKWFKAGVNIAGNRTKANTTSHGGSTYSNPFHFVHRMGPIYPLHVHDPKTGEYVLDPEGNRMWDYLGDRGSGATPGRHLIAEKEMNQQYYVRNGLSARGYADFNIMEGLKFTLNGAYDYTDRREREYQNKEVGDGAPGGFLFFENNRRSTILFNQLVNYSKDFGDHHVDAMVGHESYELERN</sequence>
<feature type="non-terminal residue" evidence="2">
    <location>
        <position position="396"/>
    </location>
</feature>
<feature type="non-terminal residue" evidence="2">
    <location>
        <position position="1"/>
    </location>
</feature>
<gene>
    <name evidence="2" type="ORF">EVA_09204</name>
</gene>
<keyword evidence="2" id="KW-0675">Receptor</keyword>
<dbReference type="SUPFAM" id="SSF56935">
    <property type="entry name" value="Porins"/>
    <property type="match status" value="1"/>
</dbReference>
<organism evidence="2">
    <name type="scientific">gut metagenome</name>
    <dbReference type="NCBI Taxonomy" id="749906"/>
    <lineage>
        <taxon>unclassified sequences</taxon>
        <taxon>metagenomes</taxon>
        <taxon>organismal metagenomes</taxon>
    </lineage>
</organism>
<evidence type="ECO:0000313" key="2">
    <source>
        <dbReference type="EMBL" id="EJX02690.1"/>
    </source>
</evidence>
<dbReference type="EMBL" id="AMCI01002438">
    <property type="protein sequence ID" value="EJX02690.1"/>
    <property type="molecule type" value="Genomic_DNA"/>
</dbReference>
<dbReference type="Gene3D" id="2.170.130.10">
    <property type="entry name" value="TonB-dependent receptor, plug domain"/>
    <property type="match status" value="1"/>
</dbReference>
<dbReference type="AlphaFoldDB" id="J9GRE4"/>
<evidence type="ECO:0000259" key="1">
    <source>
        <dbReference type="Pfam" id="PF07715"/>
    </source>
</evidence>
<proteinExistence type="predicted"/>
<reference evidence="2" key="1">
    <citation type="journal article" date="2012" name="PLoS ONE">
        <title>Gene sets for utilization of primary and secondary nutrition supplies in the distal gut of endangered iberian lynx.</title>
        <authorList>
            <person name="Alcaide M."/>
            <person name="Messina E."/>
            <person name="Richter M."/>
            <person name="Bargiela R."/>
            <person name="Peplies J."/>
            <person name="Huws S.A."/>
            <person name="Newbold C.J."/>
            <person name="Golyshin P.N."/>
            <person name="Simon M.A."/>
            <person name="Lopez G."/>
            <person name="Yakimov M.M."/>
            <person name="Ferrer M."/>
        </authorList>
    </citation>
    <scope>NUCLEOTIDE SEQUENCE</scope>
</reference>
<dbReference type="InterPro" id="IPR012910">
    <property type="entry name" value="Plug_dom"/>
</dbReference>
<dbReference type="InterPro" id="IPR037066">
    <property type="entry name" value="Plug_dom_sf"/>
</dbReference>
<dbReference type="NCBIfam" id="TIGR04057">
    <property type="entry name" value="SusC_RagA_signa"/>
    <property type="match status" value="1"/>
</dbReference>
<dbReference type="InterPro" id="IPR023997">
    <property type="entry name" value="TonB-dep_OMP_SusC/RagA_CS"/>
</dbReference>
<comment type="caution">
    <text evidence="2">The sequence shown here is derived from an EMBL/GenBank/DDBJ whole genome shotgun (WGS) entry which is preliminary data.</text>
</comment>